<name>A0A5B0KKV7_9PROT</name>
<comment type="caution">
    <text evidence="1">The sequence shown here is derived from an EMBL/GenBank/DDBJ whole genome shotgun (WGS) entry which is preliminary data.</text>
</comment>
<gene>
    <name evidence="1" type="ORF">FH063_004203</name>
</gene>
<proteinExistence type="predicted"/>
<dbReference type="EMBL" id="VEWN01000025">
    <property type="protein sequence ID" value="KAA1052526.1"/>
    <property type="molecule type" value="Genomic_DNA"/>
</dbReference>
<dbReference type="RefSeq" id="WP_211103761.1">
    <property type="nucleotide sequence ID" value="NZ_VEWN01000025.1"/>
</dbReference>
<evidence type="ECO:0000313" key="1">
    <source>
        <dbReference type="EMBL" id="KAA1052526.1"/>
    </source>
</evidence>
<dbReference type="Proteomes" id="UP000325333">
    <property type="component" value="Unassembled WGS sequence"/>
</dbReference>
<reference evidence="1 2" key="1">
    <citation type="submission" date="2019-07" db="EMBL/GenBank/DDBJ databases">
        <title>Genome sequencing of the stress-tolerant strain Azospirillum brasilense Az19.</title>
        <authorList>
            <person name="Maroniche G.A."/>
            <person name="Garcia J.E."/>
            <person name="Pagnussat L."/>
            <person name="Amenta M."/>
            <person name="Creus C.M."/>
        </authorList>
    </citation>
    <scope>NUCLEOTIDE SEQUENCE [LARGE SCALE GENOMIC DNA]</scope>
    <source>
        <strain evidence="1 2">Az19</strain>
    </source>
</reference>
<evidence type="ECO:0000313" key="2">
    <source>
        <dbReference type="Proteomes" id="UP000325333"/>
    </source>
</evidence>
<sequence length="181" mass="20918">MTDLLRMIGDLPLDKLKRCLDFLRAELRIVEPHESNEVNTLIRLIEVLSTAEEGISLDDNREDPDPKGKIRDRFSMYAEFLERLYVELHEIYGRALAEVNKHSDLSHVRIRKLQVYLMRWSDRILNECGGDPQMALDKLTEKVLQMMGASDAAFDDGAVRYYLIGQLIACNVFPNKRSIHV</sequence>
<dbReference type="AlphaFoldDB" id="A0A5B0KKV7"/>
<accession>A0A5B0KKV7</accession>
<organism evidence="1 2">
    <name type="scientific">Azospirillum argentinense</name>
    <dbReference type="NCBI Taxonomy" id="2970906"/>
    <lineage>
        <taxon>Bacteria</taxon>
        <taxon>Pseudomonadati</taxon>
        <taxon>Pseudomonadota</taxon>
        <taxon>Alphaproteobacteria</taxon>
        <taxon>Rhodospirillales</taxon>
        <taxon>Azospirillaceae</taxon>
        <taxon>Azospirillum</taxon>
    </lineage>
</organism>
<protein>
    <submittedName>
        <fullName evidence="1">Uncharacterized protein</fullName>
    </submittedName>
</protein>